<dbReference type="InterPro" id="IPR003313">
    <property type="entry name" value="AraC-bd"/>
</dbReference>
<name>A0A2M9H7F8_9BIFI</name>
<protein>
    <submittedName>
        <fullName evidence="5">AraC family transcriptional regulator</fullName>
    </submittedName>
</protein>
<dbReference type="PANTHER" id="PTHR43280">
    <property type="entry name" value="ARAC-FAMILY TRANSCRIPTIONAL REGULATOR"/>
    <property type="match status" value="1"/>
</dbReference>
<sequence>MTHQDQPRAVIVNSMISDRFEIYHVDSQVVEHAQLHYHDFHEINCVLQGTGVFHLGGKEYTTGPGTVTFAHSNDLHNIVRQSSDYYERAYIYVRDDFLASRSTSNTNLTACFSNNGKPASRVITMDPDALRREFATLDEKPGDGYGEDLEYEQRFLNFMVTLNKAVADSSTDVAPVNKPVSSLITNVMEYVSENLDGDCSLDHIASRFFINKYYLSRQFKKSTGLNLHEFILKRRLLRSKELLREYGSAQNVYRQCGFASYTHFLRCFKQEFHMTTKEFLSRNDSTDVVYFTAHE</sequence>
<dbReference type="Pfam" id="PF12833">
    <property type="entry name" value="HTH_18"/>
    <property type="match status" value="1"/>
</dbReference>
<dbReference type="SUPFAM" id="SSF51215">
    <property type="entry name" value="Regulatory protein AraC"/>
    <property type="match status" value="1"/>
</dbReference>
<dbReference type="Gene3D" id="1.10.10.60">
    <property type="entry name" value="Homeodomain-like"/>
    <property type="match status" value="2"/>
</dbReference>
<evidence type="ECO:0000256" key="1">
    <source>
        <dbReference type="ARBA" id="ARBA00023015"/>
    </source>
</evidence>
<evidence type="ECO:0000313" key="6">
    <source>
        <dbReference type="Proteomes" id="UP000229095"/>
    </source>
</evidence>
<dbReference type="GO" id="GO:0043565">
    <property type="term" value="F:sequence-specific DNA binding"/>
    <property type="evidence" value="ECO:0007669"/>
    <property type="project" value="InterPro"/>
</dbReference>
<evidence type="ECO:0000256" key="2">
    <source>
        <dbReference type="ARBA" id="ARBA00023125"/>
    </source>
</evidence>
<evidence type="ECO:0000259" key="4">
    <source>
        <dbReference type="PROSITE" id="PS01124"/>
    </source>
</evidence>
<dbReference type="PANTHER" id="PTHR43280:SF34">
    <property type="entry name" value="ARAC-FAMILY TRANSCRIPTIONAL REGULATOR"/>
    <property type="match status" value="1"/>
</dbReference>
<keyword evidence="6" id="KW-1185">Reference proteome</keyword>
<keyword evidence="1" id="KW-0805">Transcription regulation</keyword>
<evidence type="ECO:0000313" key="5">
    <source>
        <dbReference type="EMBL" id="PJM72725.1"/>
    </source>
</evidence>
<feature type="domain" description="HTH araC/xylS-type" evidence="4">
    <location>
        <begin position="185"/>
        <end position="282"/>
    </location>
</feature>
<dbReference type="OrthoDB" id="3186094at2"/>
<evidence type="ECO:0000256" key="3">
    <source>
        <dbReference type="ARBA" id="ARBA00023163"/>
    </source>
</evidence>
<dbReference type="SUPFAM" id="SSF46689">
    <property type="entry name" value="Homeodomain-like"/>
    <property type="match status" value="2"/>
</dbReference>
<accession>A0A2M9H7F8</accession>
<dbReference type="EMBL" id="PEBI01000004">
    <property type="protein sequence ID" value="PJM72725.1"/>
    <property type="molecule type" value="Genomic_DNA"/>
</dbReference>
<organism evidence="5 6">
    <name type="scientific">Bifidobacterium primatium</name>
    <dbReference type="NCBI Taxonomy" id="2045438"/>
    <lineage>
        <taxon>Bacteria</taxon>
        <taxon>Bacillati</taxon>
        <taxon>Actinomycetota</taxon>
        <taxon>Actinomycetes</taxon>
        <taxon>Bifidobacteriales</taxon>
        <taxon>Bifidobacteriaceae</taxon>
        <taxon>Bifidobacterium</taxon>
    </lineage>
</organism>
<dbReference type="InterPro" id="IPR014710">
    <property type="entry name" value="RmlC-like_jellyroll"/>
</dbReference>
<dbReference type="InterPro" id="IPR009057">
    <property type="entry name" value="Homeodomain-like_sf"/>
</dbReference>
<gene>
    <name evidence="5" type="ORF">CS006_09195</name>
</gene>
<dbReference type="PROSITE" id="PS01124">
    <property type="entry name" value="HTH_ARAC_FAMILY_2"/>
    <property type="match status" value="1"/>
</dbReference>
<reference evidence="5 6" key="1">
    <citation type="submission" date="2017-10" db="EMBL/GenBank/DDBJ databases">
        <title>Draft genome sequences of strains TRE 1, TRE 9, TRE H and TRI 7, isolated from tamarins, belonging to four potential novel Bifidobacterium species.</title>
        <authorList>
            <person name="Mattarelli P."/>
            <person name="Modesto M."/>
            <person name="Puglisi E."/>
            <person name="Morelli L."/>
            <person name="Spezio C."/>
            <person name="Bonetti A."/>
            <person name="Sandri C."/>
        </authorList>
    </citation>
    <scope>NUCLEOTIDE SEQUENCE [LARGE SCALE GENOMIC DNA]</scope>
    <source>
        <strain evidence="6">TRE1</strain>
    </source>
</reference>
<dbReference type="Proteomes" id="UP000229095">
    <property type="component" value="Unassembled WGS sequence"/>
</dbReference>
<dbReference type="Gene3D" id="2.60.120.10">
    <property type="entry name" value="Jelly Rolls"/>
    <property type="match status" value="1"/>
</dbReference>
<dbReference type="GO" id="GO:0003700">
    <property type="term" value="F:DNA-binding transcription factor activity"/>
    <property type="evidence" value="ECO:0007669"/>
    <property type="project" value="InterPro"/>
</dbReference>
<comment type="caution">
    <text evidence="5">The sequence shown here is derived from an EMBL/GenBank/DDBJ whole genome shotgun (WGS) entry which is preliminary data.</text>
</comment>
<dbReference type="Pfam" id="PF02311">
    <property type="entry name" value="AraC_binding"/>
    <property type="match status" value="1"/>
</dbReference>
<proteinExistence type="predicted"/>
<dbReference type="InterPro" id="IPR018060">
    <property type="entry name" value="HTH_AraC"/>
</dbReference>
<dbReference type="SMART" id="SM00342">
    <property type="entry name" value="HTH_ARAC"/>
    <property type="match status" value="1"/>
</dbReference>
<keyword evidence="2" id="KW-0238">DNA-binding</keyword>
<dbReference type="InterPro" id="IPR037923">
    <property type="entry name" value="HTH-like"/>
</dbReference>
<keyword evidence="3" id="KW-0804">Transcription</keyword>
<dbReference type="AlphaFoldDB" id="A0A2M9H7F8"/>
<dbReference type="RefSeq" id="WP_100511511.1">
    <property type="nucleotide sequence ID" value="NZ_PEBI01000004.1"/>
</dbReference>